<comment type="caution">
    <text evidence="3">The sequence shown here is derived from an EMBL/GenBank/DDBJ whole genome shotgun (WGS) entry which is preliminary data.</text>
</comment>
<dbReference type="AlphaFoldDB" id="A0A421D587"/>
<dbReference type="PANTHER" id="PTHR39599">
    <property type="entry name" value="GPI-ANCHORED PROTEIN (EUROFUNG)-RELATED-RELATED"/>
    <property type="match status" value="1"/>
</dbReference>
<sequence length="333" mass="34937">MWPIHLIVWALVPASIPVHAFLANGSSSPIPAIQDDSRGVIRGVKKMSEDEGEKFFFDYWDFEGADETGLMTTNETCSSQSYETPEAPEIQPRIYPFRPSVPNNMGFSPLFRRDFKCPTGTLACTATGRPNSCCGAGDTCVLVQNTGLGDVGCCPQGQTCSGVIGSCQQGYTGCPASIGGGCCIPGYECVSGGCAYVYTVTVTLSSTVIVSTATRTVPPETTQSSSSSSSSRTTQSTGELTAPARPTSLSTATTSQSSQTGSICPTGFYACSAYYEGGCCRTGRDCDTTSCPPKQPPRRAERDDAPAAGLAVQTLWVEDAVQLGMHVVPAVPL</sequence>
<dbReference type="EMBL" id="NIDN02000083">
    <property type="protein sequence ID" value="RLL97272.1"/>
    <property type="molecule type" value="Genomic_DNA"/>
</dbReference>
<accession>A0A421D587</accession>
<feature type="signal peptide" evidence="2">
    <location>
        <begin position="1"/>
        <end position="20"/>
    </location>
</feature>
<feature type="compositionally biased region" description="Low complexity" evidence="1">
    <location>
        <begin position="221"/>
        <end position="237"/>
    </location>
</feature>
<keyword evidence="2" id="KW-0732">Signal</keyword>
<keyword evidence="4" id="KW-1185">Reference proteome</keyword>
<dbReference type="OrthoDB" id="2426396at2759"/>
<reference evidence="3 4" key="1">
    <citation type="submission" date="2018-08" db="EMBL/GenBank/DDBJ databases">
        <title>Draft genome sequences of two Aspergillus turcosus clinical strains isolated from bronchoalveolar lavage fluid: one azole-susceptible and the other azole-resistant.</title>
        <authorList>
            <person name="Parent-Michaud M."/>
            <person name="Dufresne P.J."/>
            <person name="Fournier E."/>
            <person name="Martineau C."/>
            <person name="Moreira S."/>
            <person name="Perkins V."/>
            <person name="De Repentigny L."/>
            <person name="Dufresne S.F."/>
        </authorList>
    </citation>
    <scope>NUCLEOTIDE SEQUENCE [LARGE SCALE GENOMIC DNA]</scope>
    <source>
        <strain evidence="3">HMR AF 1038</strain>
    </source>
</reference>
<feature type="region of interest" description="Disordered" evidence="1">
    <location>
        <begin position="287"/>
        <end position="306"/>
    </location>
</feature>
<organism evidence="3 4">
    <name type="scientific">Aspergillus turcosus</name>
    <dbReference type="NCBI Taxonomy" id="1245748"/>
    <lineage>
        <taxon>Eukaryota</taxon>
        <taxon>Fungi</taxon>
        <taxon>Dikarya</taxon>
        <taxon>Ascomycota</taxon>
        <taxon>Pezizomycotina</taxon>
        <taxon>Eurotiomycetes</taxon>
        <taxon>Eurotiomycetidae</taxon>
        <taxon>Eurotiales</taxon>
        <taxon>Aspergillaceae</taxon>
        <taxon>Aspergillus</taxon>
        <taxon>Aspergillus subgen. Fumigati</taxon>
    </lineage>
</organism>
<evidence type="ECO:0000256" key="2">
    <source>
        <dbReference type="SAM" id="SignalP"/>
    </source>
</evidence>
<feature type="chain" id="PRO_5019430191" description="GPI anchored protein" evidence="2">
    <location>
        <begin position="21"/>
        <end position="333"/>
    </location>
</feature>
<evidence type="ECO:0008006" key="5">
    <source>
        <dbReference type="Google" id="ProtNLM"/>
    </source>
</evidence>
<feature type="compositionally biased region" description="Low complexity" evidence="1">
    <location>
        <begin position="247"/>
        <end position="260"/>
    </location>
</feature>
<gene>
    <name evidence="3" type="ORF">CFD26_104851</name>
</gene>
<dbReference type="STRING" id="1245748.A0A421D587"/>
<evidence type="ECO:0000256" key="1">
    <source>
        <dbReference type="SAM" id="MobiDB-lite"/>
    </source>
</evidence>
<name>A0A421D587_9EURO</name>
<evidence type="ECO:0000313" key="4">
    <source>
        <dbReference type="Proteomes" id="UP000215289"/>
    </source>
</evidence>
<feature type="region of interest" description="Disordered" evidence="1">
    <location>
        <begin position="216"/>
        <end position="260"/>
    </location>
</feature>
<evidence type="ECO:0000313" key="3">
    <source>
        <dbReference type="EMBL" id="RLL97272.1"/>
    </source>
</evidence>
<proteinExistence type="predicted"/>
<dbReference type="Proteomes" id="UP000215289">
    <property type="component" value="Unassembled WGS sequence"/>
</dbReference>
<dbReference type="PANTHER" id="PTHR39599:SF2">
    <property type="entry name" value="ANCHORED PROTEIN, PUTATIVE (AFU_ORTHOLOGUE AFUA_1G09650)-RELATED"/>
    <property type="match status" value="1"/>
</dbReference>
<protein>
    <recommendedName>
        <fullName evidence="5">GPI anchored protein</fullName>
    </recommendedName>
</protein>